<name>A0A455WHJ4_MARNT</name>
<accession>A0A455WHJ4</accession>
<dbReference type="InterPro" id="IPR036909">
    <property type="entry name" value="Cyt_c-like_dom_sf"/>
</dbReference>
<evidence type="ECO:0000256" key="4">
    <source>
        <dbReference type="PROSITE-ProRule" id="PRU00433"/>
    </source>
</evidence>
<evidence type="ECO:0000313" key="6">
    <source>
        <dbReference type="EMBL" id="BBJ05362.1"/>
    </source>
</evidence>
<dbReference type="GO" id="GO:0046872">
    <property type="term" value="F:metal ion binding"/>
    <property type="evidence" value="ECO:0007669"/>
    <property type="project" value="UniProtKB-KW"/>
</dbReference>
<gene>
    <name evidence="6" type="primary">nirC</name>
    <name evidence="6" type="ORF">YBY_32110</name>
</gene>
<dbReference type="Gene3D" id="1.10.760.10">
    <property type="entry name" value="Cytochrome c-like domain"/>
    <property type="match status" value="1"/>
</dbReference>
<organism evidence="6">
    <name type="scientific">Marinobacter nauticus</name>
    <name type="common">Marinobacter hydrocarbonoclasticus</name>
    <name type="synonym">Marinobacter aquaeolei</name>
    <dbReference type="NCBI Taxonomy" id="2743"/>
    <lineage>
        <taxon>Bacteria</taxon>
        <taxon>Pseudomonadati</taxon>
        <taxon>Pseudomonadota</taxon>
        <taxon>Gammaproteobacteria</taxon>
        <taxon>Pseudomonadales</taxon>
        <taxon>Marinobacteraceae</taxon>
        <taxon>Marinobacter</taxon>
    </lineage>
</organism>
<sequence length="126" mass="13410">MFLSMEFQAGGGGEMSILWPSKVKRSVLVMFMTSALPVLAGQPAEQQVLANFVIQDCGSCHGLTMRGGLGPPLRPDDLAMLPEAAIAAIIREGVPGTAMPPWKALLTDDEIDWISEQLKSGALLSD</sequence>
<dbReference type="EMBL" id="AP019537">
    <property type="protein sequence ID" value="BBJ05362.1"/>
    <property type="molecule type" value="Genomic_DNA"/>
</dbReference>
<evidence type="ECO:0000259" key="5">
    <source>
        <dbReference type="PROSITE" id="PS51007"/>
    </source>
</evidence>
<dbReference type="GO" id="GO:0009055">
    <property type="term" value="F:electron transfer activity"/>
    <property type="evidence" value="ECO:0007669"/>
    <property type="project" value="InterPro"/>
</dbReference>
<evidence type="ECO:0000256" key="1">
    <source>
        <dbReference type="ARBA" id="ARBA00022617"/>
    </source>
</evidence>
<evidence type="ECO:0000256" key="2">
    <source>
        <dbReference type="ARBA" id="ARBA00022723"/>
    </source>
</evidence>
<dbReference type="SUPFAM" id="SSF46626">
    <property type="entry name" value="Cytochrome c"/>
    <property type="match status" value="1"/>
</dbReference>
<dbReference type="PROSITE" id="PS51007">
    <property type="entry name" value="CYTC"/>
    <property type="match status" value="1"/>
</dbReference>
<dbReference type="GO" id="GO:0020037">
    <property type="term" value="F:heme binding"/>
    <property type="evidence" value="ECO:0007669"/>
    <property type="project" value="InterPro"/>
</dbReference>
<keyword evidence="1 4" id="KW-0349">Heme</keyword>
<evidence type="ECO:0000256" key="3">
    <source>
        <dbReference type="ARBA" id="ARBA00023004"/>
    </source>
</evidence>
<dbReference type="AlphaFoldDB" id="A0A455WHJ4"/>
<keyword evidence="2 4" id="KW-0479">Metal-binding</keyword>
<proteinExistence type="predicted"/>
<keyword evidence="3 4" id="KW-0408">Iron</keyword>
<protein>
    <submittedName>
        <fullName evidence="6">Cytochrome c55X</fullName>
    </submittedName>
</protein>
<dbReference type="InterPro" id="IPR009056">
    <property type="entry name" value="Cyt_c-like_dom"/>
</dbReference>
<reference evidence="6" key="1">
    <citation type="submission" date="2019-03" db="EMBL/GenBank/DDBJ databases">
        <title>Whole genome analysis of nitrate-reducing bacteria Marinobacter hydrocarbonoclasticus YB03.</title>
        <authorList>
            <person name="Azam A.H."/>
            <person name="Yuk S.R."/>
            <person name="Kamarisima K."/>
            <person name="Miyanaga K."/>
            <person name="Tanji Y."/>
        </authorList>
    </citation>
    <scope>NUCLEOTIDE SEQUENCE</scope>
    <source>
        <strain evidence="6">YB03</strain>
    </source>
</reference>
<dbReference type="Pfam" id="PF13442">
    <property type="entry name" value="Cytochrome_CBB3"/>
    <property type="match status" value="1"/>
</dbReference>
<feature type="domain" description="Cytochrome c" evidence="5">
    <location>
        <begin position="43"/>
        <end position="122"/>
    </location>
</feature>